<keyword evidence="8" id="KW-0677">Repeat</keyword>
<dbReference type="PROSITE" id="PS51704">
    <property type="entry name" value="GP_PDE"/>
    <property type="match status" value="1"/>
</dbReference>
<keyword evidence="11" id="KW-0653">Protein transport</keyword>
<dbReference type="Pfam" id="PF03009">
    <property type="entry name" value="GDPD"/>
    <property type="match status" value="1"/>
</dbReference>
<evidence type="ECO:0000256" key="13">
    <source>
        <dbReference type="ARBA" id="ARBA00023043"/>
    </source>
</evidence>
<evidence type="ECO:0000256" key="7">
    <source>
        <dbReference type="ARBA" id="ARBA00022723"/>
    </source>
</evidence>
<protein>
    <recommendedName>
        <fullName evidence="4">Peroxisome assembly protein 12</fullName>
    </recommendedName>
    <alternativeName>
        <fullName evidence="16">Peroxin-12</fullName>
    </alternativeName>
</protein>
<proteinExistence type="inferred from homology"/>
<dbReference type="GO" id="GO:0006629">
    <property type="term" value="P:lipid metabolic process"/>
    <property type="evidence" value="ECO:0007669"/>
    <property type="project" value="InterPro"/>
</dbReference>
<keyword evidence="13 18" id="KW-0040">ANK repeat</keyword>
<dbReference type="PROSITE" id="PS50088">
    <property type="entry name" value="ANK_REPEAT"/>
    <property type="match status" value="5"/>
</dbReference>
<dbReference type="InterPro" id="IPR004331">
    <property type="entry name" value="SPX_dom"/>
</dbReference>
<dbReference type="Pfam" id="PF12796">
    <property type="entry name" value="Ank_2"/>
    <property type="match status" value="2"/>
</dbReference>
<dbReference type="SMART" id="SM00248">
    <property type="entry name" value="ANK"/>
    <property type="match status" value="8"/>
</dbReference>
<evidence type="ECO:0000256" key="2">
    <source>
        <dbReference type="ARBA" id="ARBA00004906"/>
    </source>
</evidence>
<keyword evidence="6" id="KW-0812">Transmembrane</keyword>
<evidence type="ECO:0000259" key="19">
    <source>
        <dbReference type="PROSITE" id="PS51382"/>
    </source>
</evidence>
<keyword evidence="14" id="KW-0472">Membrane</keyword>
<dbReference type="InterPro" id="IPR006845">
    <property type="entry name" value="Pex_N"/>
</dbReference>
<keyword evidence="12" id="KW-1133">Transmembrane helix</keyword>
<evidence type="ECO:0000256" key="18">
    <source>
        <dbReference type="PROSITE-ProRule" id="PRU00023"/>
    </source>
</evidence>
<dbReference type="Proteomes" id="UP000757232">
    <property type="component" value="Unassembled WGS sequence"/>
</dbReference>
<evidence type="ECO:0000313" key="21">
    <source>
        <dbReference type="EMBL" id="OCB90859.1"/>
    </source>
</evidence>
<evidence type="ECO:0000256" key="3">
    <source>
        <dbReference type="ARBA" id="ARBA00008704"/>
    </source>
</evidence>
<keyword evidence="22" id="KW-1185">Reference proteome</keyword>
<comment type="caution">
    <text evidence="21">The sequence shown here is derived from an EMBL/GenBank/DDBJ whole genome shotgun (WGS) entry which is preliminary data.</text>
</comment>
<evidence type="ECO:0000256" key="8">
    <source>
        <dbReference type="ARBA" id="ARBA00022737"/>
    </source>
</evidence>
<feature type="repeat" description="ANK" evidence="18">
    <location>
        <begin position="734"/>
        <end position="766"/>
    </location>
</feature>
<evidence type="ECO:0000256" key="15">
    <source>
        <dbReference type="ARBA" id="ARBA00023140"/>
    </source>
</evidence>
<dbReference type="InterPro" id="IPR017946">
    <property type="entry name" value="PLC-like_Pdiesterase_TIM-brl"/>
</dbReference>
<comment type="pathway">
    <text evidence="2">Protein modification; protein ubiquitination.</text>
</comment>
<dbReference type="GO" id="GO:1990429">
    <property type="term" value="C:peroxisomal importomer complex"/>
    <property type="evidence" value="ECO:0007669"/>
    <property type="project" value="TreeGrafter"/>
</dbReference>
<dbReference type="Pfam" id="PF04757">
    <property type="entry name" value="Pex2_Pex12"/>
    <property type="match status" value="1"/>
</dbReference>
<dbReference type="InterPro" id="IPR002110">
    <property type="entry name" value="Ankyrin_rpt"/>
</dbReference>
<feature type="repeat" description="ANK" evidence="18">
    <location>
        <begin position="867"/>
        <end position="899"/>
    </location>
</feature>
<dbReference type="PROSITE" id="PS50297">
    <property type="entry name" value="ANK_REP_REGION"/>
    <property type="match status" value="5"/>
</dbReference>
<dbReference type="GO" id="GO:0006513">
    <property type="term" value="P:protein monoubiquitination"/>
    <property type="evidence" value="ECO:0007669"/>
    <property type="project" value="TreeGrafter"/>
</dbReference>
<reference evidence="21" key="1">
    <citation type="submission" date="2016-06" db="EMBL/GenBank/DDBJ databases">
        <title>Draft Genome sequence of the fungus Inonotus baumii.</title>
        <authorList>
            <person name="Zhu H."/>
            <person name="Lin W."/>
        </authorList>
    </citation>
    <scope>NUCLEOTIDE SEQUENCE</scope>
    <source>
        <strain evidence="21">821</strain>
    </source>
</reference>
<gene>
    <name evidence="21" type="ORF">A7U60_g1883</name>
</gene>
<evidence type="ECO:0000256" key="5">
    <source>
        <dbReference type="ARBA" id="ARBA00022448"/>
    </source>
</evidence>
<dbReference type="Pfam" id="PF00023">
    <property type="entry name" value="Ank"/>
    <property type="match status" value="1"/>
</dbReference>
<dbReference type="PANTHER" id="PTHR12888:SF0">
    <property type="entry name" value="PEROXISOME ASSEMBLY PROTEIN 12"/>
    <property type="match status" value="1"/>
</dbReference>
<comment type="similarity">
    <text evidence="3">Belongs to the pex2/pex10/pex12 family.</text>
</comment>
<dbReference type="Pfam" id="PF25329">
    <property type="entry name" value="C2_GDE1"/>
    <property type="match status" value="1"/>
</dbReference>
<dbReference type="SUPFAM" id="SSF48403">
    <property type="entry name" value="Ankyrin repeat"/>
    <property type="match status" value="1"/>
</dbReference>
<evidence type="ECO:0000256" key="9">
    <source>
        <dbReference type="ARBA" id="ARBA00022771"/>
    </source>
</evidence>
<keyword evidence="10" id="KW-0862">Zinc</keyword>
<evidence type="ECO:0000256" key="1">
    <source>
        <dbReference type="ARBA" id="ARBA00004585"/>
    </source>
</evidence>
<evidence type="ECO:0000256" key="16">
    <source>
        <dbReference type="ARBA" id="ARBA00029692"/>
    </source>
</evidence>
<keyword evidence="9" id="KW-0863">Zinc-finger</keyword>
<evidence type="ECO:0000256" key="12">
    <source>
        <dbReference type="ARBA" id="ARBA00022989"/>
    </source>
</evidence>
<dbReference type="GO" id="GO:0008081">
    <property type="term" value="F:phosphoric diester hydrolase activity"/>
    <property type="evidence" value="ECO:0007669"/>
    <property type="project" value="InterPro"/>
</dbReference>
<keyword evidence="15" id="KW-0576">Peroxisome</keyword>
<dbReference type="Gene3D" id="1.25.40.20">
    <property type="entry name" value="Ankyrin repeat-containing domain"/>
    <property type="match status" value="1"/>
</dbReference>
<feature type="repeat" description="ANK" evidence="18">
    <location>
        <begin position="834"/>
        <end position="854"/>
    </location>
</feature>
<organism evidence="21 22">
    <name type="scientific">Sanghuangporus baumii</name>
    <name type="common">Phellinus baumii</name>
    <dbReference type="NCBI Taxonomy" id="108892"/>
    <lineage>
        <taxon>Eukaryota</taxon>
        <taxon>Fungi</taxon>
        <taxon>Dikarya</taxon>
        <taxon>Basidiomycota</taxon>
        <taxon>Agaricomycotina</taxon>
        <taxon>Agaricomycetes</taxon>
        <taxon>Hymenochaetales</taxon>
        <taxon>Hymenochaetaceae</taxon>
        <taxon>Sanghuangporus</taxon>
    </lineage>
</organism>
<dbReference type="GO" id="GO:0005778">
    <property type="term" value="C:peroxisomal membrane"/>
    <property type="evidence" value="ECO:0007669"/>
    <property type="project" value="UniProtKB-SubCell"/>
</dbReference>
<dbReference type="SUPFAM" id="SSF51695">
    <property type="entry name" value="PLC-like phosphodiesterases"/>
    <property type="match status" value="1"/>
</dbReference>
<dbReference type="PROSITE" id="PS51382">
    <property type="entry name" value="SPX"/>
    <property type="match status" value="1"/>
</dbReference>
<dbReference type="GO" id="GO:0016562">
    <property type="term" value="P:protein import into peroxisome matrix, receptor recycling"/>
    <property type="evidence" value="ECO:0007669"/>
    <property type="project" value="UniProtKB-ARBA"/>
</dbReference>
<accession>A0A9Q5NEB6</accession>
<dbReference type="InterPro" id="IPR057506">
    <property type="entry name" value="C2_GPCPD1"/>
</dbReference>
<dbReference type="CDD" id="cd14483">
    <property type="entry name" value="SPX_PHO81_NUC-2_like"/>
    <property type="match status" value="1"/>
</dbReference>
<evidence type="ECO:0000256" key="17">
    <source>
        <dbReference type="ARBA" id="ARBA00034505"/>
    </source>
</evidence>
<comment type="subunit">
    <text evidence="17">Component of the PEX2-PEX10-PEX12 retrotranslocation channel, composed of PEX2, PEX10 and PEX12.</text>
</comment>
<dbReference type="InterPro" id="IPR030395">
    <property type="entry name" value="GP_PDE_dom"/>
</dbReference>
<dbReference type="GO" id="GO:0004842">
    <property type="term" value="F:ubiquitin-protein transferase activity"/>
    <property type="evidence" value="ECO:0007669"/>
    <property type="project" value="TreeGrafter"/>
</dbReference>
<dbReference type="EMBL" id="LNZH02000115">
    <property type="protein sequence ID" value="OCB90859.1"/>
    <property type="molecule type" value="Genomic_DNA"/>
</dbReference>
<feature type="domain" description="SPX" evidence="19">
    <location>
        <begin position="376"/>
        <end position="566"/>
    </location>
</feature>
<dbReference type="OrthoDB" id="1577640at2759"/>
<evidence type="ECO:0000313" key="22">
    <source>
        <dbReference type="Proteomes" id="UP000757232"/>
    </source>
</evidence>
<feature type="domain" description="GP-PDE" evidence="20">
    <location>
        <begin position="1158"/>
        <end position="1457"/>
    </location>
</feature>
<comment type="subcellular location">
    <subcellularLocation>
        <location evidence="1">Peroxisome membrane</location>
        <topology evidence="1">Multi-pass membrane protein</topology>
    </subcellularLocation>
</comment>
<sequence length="1457" mass="162356">MEFFNDVGSDPYKPSLFELVAQEQLRDLLQPAMKYVLSVFAQRYPRFLLRIVNRHEEFYALLMFFVERHYLRTHGASFAENFYGLKRRRKPLFDTSRAKAAVGVSVGEGKLRKKDIQRSLFFLIAVPYLRAKAQDCFEALGGGIDPSIFDEDHNQRARLQQIDDASHFVLLASLRSRFRELYKEIYPTLNVAFETSLMCYNIAYLFDRTPFYRPWLSWMGVDLRRLGPEDLRPMVKTISMNGPITPKPILTVLRRLLLRTPQLLLDSLRVLLPSTIFFIKFLEWWYSPSSPARSISTTPSGPRIPPPKLLKPHPQGIIVDSTKYGECPICSGPIANATALPSGDAHVYTNLAAKEDISVVTKRDVVSDTETATNKPHFGKQILAQQIPGWSQYYLDYKGLKKIVSSLVSSRSGTYTLSVDEQQEVTAAQTPELADGQALALLSASGKDEDRGPHFQAHKAAFFFKLERELEKINTFYLQKEAELKLRLETLLSKRMAAVARLLPAAGDSTPKDHVEWKAVEEGFRVLERDLTKLQQFVEINAIGFRKILKKWDKRSKSTTKELYLSRQVDVQPVFNRKLIGELSDVVAQCLLDLTDLTVGLSNDGSVVNDMILTHQIALERSSHMAPFRDLETSLQNAVKAGDERAIRDLIQQSDTLLSQPGSKAHVNRVLWKVIIDAPPALADFIISCSPLDFYFIDDINGRTCLHEAAISGEERLVNMCISKGVEVDRADIYGRTALHYAAMNGHAIICSRLIAIGLTPSSLDLDNYTSLMYAVLKGNTECVEILITEGRADLGPPSVANDLVPLSLACRVGHVDVVRLLLQHNARNAPNTNGEYPIHIAAQEGHAELCRLLRDYEGWDVPDKYNEWTPLFHAARHGHESCVRVLLELGSRVDVVDETGRQAVFYAAWYGHPSCVNLLLEASSETATGTSVAGFSPPTLPTTEQNNLADTDLDMIPSLSLPPPIMPYRVYGHNFLDNAYLVHIAIGHPFSRASTRDPAVRLSPRIMKASTAQYPHSSPLFKLVMSCRPDINTAPYSVSIPLRDERDFFVFQTADLDNMSLEFSICPNFGSKTIGRAIMLSSMLLSKPGTAFVLPILDHHLHMIGEMRFEARIITPLRGITLEVGGAVETYWKSIATPDAAPPRKSQKSSSRMAQPFRNIGSIHTSPSNQSATAIGGYTLTLSSLPGDYIHLTVQVTRDLHPVVYNKWRLPVSGFDLGVSDVTLDQLKLVASRGGSILNYRASSASEWHKALSSSLLPLQEVLKELPTSLGIYLDLAFSSCASRERHVLAHSHMLSLNDFADSVLRAVYNYLPFQPRRRIVFGSFNPDICAALNWKQPNYPVFLASECGVQHAFGSSHFGLNSDAVDDRRLSSISAAVDWAKANNLLGIFLDADLLTKVPSLVRGLKDTGLLLGVYGEREQTALLSDPAEPDVIPVDAFHHEGIVSFLDHSSRGLL</sequence>
<dbReference type="Gene3D" id="3.20.20.190">
    <property type="entry name" value="Phosphatidylinositol (PI) phosphodiesterase"/>
    <property type="match status" value="1"/>
</dbReference>
<keyword evidence="5" id="KW-0813">Transport</keyword>
<evidence type="ECO:0000256" key="6">
    <source>
        <dbReference type="ARBA" id="ARBA00022692"/>
    </source>
</evidence>
<dbReference type="Pfam" id="PF03105">
    <property type="entry name" value="SPX"/>
    <property type="match status" value="1"/>
</dbReference>
<dbReference type="GO" id="GO:0008270">
    <property type="term" value="F:zinc ion binding"/>
    <property type="evidence" value="ECO:0007669"/>
    <property type="project" value="UniProtKB-KW"/>
</dbReference>
<feature type="repeat" description="ANK" evidence="18">
    <location>
        <begin position="802"/>
        <end position="827"/>
    </location>
</feature>
<evidence type="ECO:0000256" key="14">
    <source>
        <dbReference type="ARBA" id="ARBA00023136"/>
    </source>
</evidence>
<dbReference type="InterPro" id="IPR017375">
    <property type="entry name" value="PEX12"/>
</dbReference>
<dbReference type="InterPro" id="IPR036770">
    <property type="entry name" value="Ankyrin_rpt-contain_sf"/>
</dbReference>
<evidence type="ECO:0000256" key="4">
    <source>
        <dbReference type="ARBA" id="ARBA00018980"/>
    </source>
</evidence>
<evidence type="ECO:0000259" key="20">
    <source>
        <dbReference type="PROSITE" id="PS51704"/>
    </source>
</evidence>
<evidence type="ECO:0000256" key="11">
    <source>
        <dbReference type="ARBA" id="ARBA00022927"/>
    </source>
</evidence>
<evidence type="ECO:0000256" key="10">
    <source>
        <dbReference type="ARBA" id="ARBA00022833"/>
    </source>
</evidence>
<dbReference type="PANTHER" id="PTHR12888">
    <property type="entry name" value="PEROXISOME ASSEMBLY PROTEIN 12 PEROXIN-12"/>
    <property type="match status" value="1"/>
</dbReference>
<name>A0A9Q5NEB6_SANBA</name>
<keyword evidence="7" id="KW-0479">Metal-binding</keyword>
<feature type="repeat" description="ANK" evidence="18">
    <location>
        <begin position="701"/>
        <end position="733"/>
    </location>
</feature>